<evidence type="ECO:0000313" key="4">
    <source>
        <dbReference type="Proteomes" id="UP000609802"/>
    </source>
</evidence>
<protein>
    <recommendedName>
        <fullName evidence="2">Haem-binding uptake Tiki superfamily ChaN domain-containing protein</fullName>
    </recommendedName>
</protein>
<keyword evidence="1" id="KW-0732">Signal</keyword>
<keyword evidence="4" id="KW-1185">Reference proteome</keyword>
<sequence>MRLVAALVTLVIPSIAYALERDPSADDLAGLATADVVVIGETHDNPAHHAVQAQIVAALQPKALVLEMLTPDQVADMTRDMAGFGSAWEKAGWPDFEMYLPIFTASDAAIYGAAVSREVARASYTDGVAAHFDGDPALFGLDQPLPGDQHDQRIELQFFAHCEAMPRVALGGMIEVQRLRDATLAKAALDALDSTGKPVVIITGNGHARKDWGVPAMLRQARPTLVVKSIGQAEDGQVPEGGFDLVYDAPVVDRPDPCDTFK</sequence>
<gene>
    <name evidence="3" type="ORF">GCM10016455_20810</name>
</gene>
<dbReference type="RefSeq" id="WP_191286460.1">
    <property type="nucleotide sequence ID" value="NZ_BNCH01000004.1"/>
</dbReference>
<feature type="domain" description="Haem-binding uptake Tiki superfamily ChaN" evidence="2">
    <location>
        <begin position="30"/>
        <end position="218"/>
    </location>
</feature>
<dbReference type="SUPFAM" id="SSF159501">
    <property type="entry name" value="EreA/ChaN-like"/>
    <property type="match status" value="1"/>
</dbReference>
<dbReference type="CDD" id="cd14727">
    <property type="entry name" value="ChanN-like"/>
    <property type="match status" value="1"/>
</dbReference>
<dbReference type="EMBL" id="BNCH01000004">
    <property type="protein sequence ID" value="GHE99823.1"/>
    <property type="molecule type" value="Genomic_DNA"/>
</dbReference>
<accession>A0ABQ3J0U6</accession>
<reference evidence="4" key="1">
    <citation type="journal article" date="2019" name="Int. J. Syst. Evol. Microbiol.">
        <title>The Global Catalogue of Microorganisms (GCM) 10K type strain sequencing project: providing services to taxonomists for standard genome sequencing and annotation.</title>
        <authorList>
            <consortium name="The Broad Institute Genomics Platform"/>
            <consortium name="The Broad Institute Genome Sequencing Center for Infectious Disease"/>
            <person name="Wu L."/>
            <person name="Ma J."/>
        </authorList>
    </citation>
    <scope>NUCLEOTIDE SEQUENCE [LARGE SCALE GENOMIC DNA]</scope>
    <source>
        <strain evidence="4">KCTC 42443</strain>
    </source>
</reference>
<organism evidence="3 4">
    <name type="scientific">Aliiroseovarius zhejiangensis</name>
    <dbReference type="NCBI Taxonomy" id="1632025"/>
    <lineage>
        <taxon>Bacteria</taxon>
        <taxon>Pseudomonadati</taxon>
        <taxon>Pseudomonadota</taxon>
        <taxon>Alphaproteobacteria</taxon>
        <taxon>Rhodobacterales</taxon>
        <taxon>Paracoccaceae</taxon>
        <taxon>Aliiroseovarius</taxon>
    </lineage>
</organism>
<evidence type="ECO:0000313" key="3">
    <source>
        <dbReference type="EMBL" id="GHE99823.1"/>
    </source>
</evidence>
<dbReference type="Pfam" id="PF04187">
    <property type="entry name" value="Cofac_haem_bdg"/>
    <property type="match status" value="1"/>
</dbReference>
<comment type="caution">
    <text evidence="3">The sequence shown here is derived from an EMBL/GenBank/DDBJ whole genome shotgun (WGS) entry which is preliminary data.</text>
</comment>
<dbReference type="InterPro" id="IPR007314">
    <property type="entry name" value="Cofac_haem-bd_dom"/>
</dbReference>
<evidence type="ECO:0000259" key="2">
    <source>
        <dbReference type="Pfam" id="PF04187"/>
    </source>
</evidence>
<feature type="signal peptide" evidence="1">
    <location>
        <begin position="1"/>
        <end position="18"/>
    </location>
</feature>
<feature type="chain" id="PRO_5046536728" description="Haem-binding uptake Tiki superfamily ChaN domain-containing protein" evidence="1">
    <location>
        <begin position="19"/>
        <end position="262"/>
    </location>
</feature>
<name>A0ABQ3J0U6_9RHOB</name>
<proteinExistence type="predicted"/>
<evidence type="ECO:0000256" key="1">
    <source>
        <dbReference type="SAM" id="SignalP"/>
    </source>
</evidence>
<dbReference type="Gene3D" id="3.40.50.11550">
    <property type="match status" value="2"/>
</dbReference>
<dbReference type="Proteomes" id="UP000609802">
    <property type="component" value="Unassembled WGS sequence"/>
</dbReference>